<dbReference type="EMBL" id="FRAV01000008">
    <property type="protein sequence ID" value="SHK81051.1"/>
    <property type="molecule type" value="Genomic_DNA"/>
</dbReference>
<evidence type="ECO:0000256" key="3">
    <source>
        <dbReference type="ARBA" id="ARBA00022679"/>
    </source>
</evidence>
<keyword evidence="5" id="KW-0012">Acyltransferase</keyword>
<dbReference type="InterPro" id="IPR056729">
    <property type="entry name" value="GMPPB_C"/>
</dbReference>
<dbReference type="Pfam" id="PF25087">
    <property type="entry name" value="GMPPB_C"/>
    <property type="match status" value="1"/>
</dbReference>
<evidence type="ECO:0000256" key="1">
    <source>
        <dbReference type="ARBA" id="ARBA00007707"/>
    </source>
</evidence>
<dbReference type="Pfam" id="PF14602">
    <property type="entry name" value="Hexapep_2"/>
    <property type="match status" value="1"/>
</dbReference>
<dbReference type="InterPro" id="IPR018357">
    <property type="entry name" value="Hexapep_transf_CS"/>
</dbReference>
<gene>
    <name evidence="7" type="ORF">SAMN05444267_100836</name>
</gene>
<dbReference type="InterPro" id="IPR050065">
    <property type="entry name" value="GlmU-like"/>
</dbReference>
<keyword evidence="4" id="KW-0677">Repeat</keyword>
<feature type="domain" description="Mannose-1-phosphate guanyltransferase C-terminal" evidence="6">
    <location>
        <begin position="65"/>
        <end position="130"/>
    </location>
</feature>
<dbReference type="GO" id="GO:0016779">
    <property type="term" value="F:nucleotidyltransferase activity"/>
    <property type="evidence" value="ECO:0007669"/>
    <property type="project" value="UniProtKB-ARBA"/>
</dbReference>
<evidence type="ECO:0000313" key="7">
    <source>
        <dbReference type="EMBL" id="SHK81051.1"/>
    </source>
</evidence>
<accession>A0A1M6VI62</accession>
<dbReference type="OrthoDB" id="9803036at2"/>
<sequence>MICINNLIKNFADFYSHENFQPWEIIDHLQTILENKFNTLTDDYLISEDVAIHKTAIVEQNVIFKGKVIIGENSFIGANAYLRGPIYIGKNVKIGPGSEIKQSIIFNDTAVAHFNYIGNSIIGNRINFEAGSICANHYNERKDKQISVLFNSEIIQTNTTKFGALVGDDSRIGANAVLSPGTILTKESIVKRLELIEQVKQDS</sequence>
<dbReference type="GO" id="GO:0016746">
    <property type="term" value="F:acyltransferase activity"/>
    <property type="evidence" value="ECO:0007669"/>
    <property type="project" value="UniProtKB-KW"/>
</dbReference>
<dbReference type="PANTHER" id="PTHR43584:SF8">
    <property type="entry name" value="N-ACETYLMURAMATE ALPHA-1-PHOSPHATE URIDYLYLTRANSFERASE"/>
    <property type="match status" value="1"/>
</dbReference>
<dbReference type="AlphaFoldDB" id="A0A1M6VI62"/>
<dbReference type="PROSITE" id="PS00101">
    <property type="entry name" value="HEXAPEP_TRANSFERASES"/>
    <property type="match status" value="1"/>
</dbReference>
<keyword evidence="8" id="KW-1185">Reference proteome</keyword>
<dbReference type="RefSeq" id="WP_073292059.1">
    <property type="nucleotide sequence ID" value="NZ_FRAV01000008.1"/>
</dbReference>
<keyword evidence="3 7" id="KW-0808">Transferase</keyword>
<reference evidence="8" key="1">
    <citation type="submission" date="2016-11" db="EMBL/GenBank/DDBJ databases">
        <authorList>
            <person name="Varghese N."/>
            <person name="Submissions S."/>
        </authorList>
    </citation>
    <scope>NUCLEOTIDE SEQUENCE [LARGE SCALE GENOMIC DNA]</scope>
    <source>
        <strain evidence="8">DSM 26899</strain>
    </source>
</reference>
<dbReference type="STRING" id="1302687.SAMN05444267_100836"/>
<evidence type="ECO:0000259" key="6">
    <source>
        <dbReference type="Pfam" id="PF25087"/>
    </source>
</evidence>
<dbReference type="InterPro" id="IPR011004">
    <property type="entry name" value="Trimer_LpxA-like_sf"/>
</dbReference>
<protein>
    <submittedName>
        <fullName evidence="7">Hexapeptide repeat of succinyl-transferase</fullName>
    </submittedName>
</protein>
<dbReference type="SUPFAM" id="SSF51161">
    <property type="entry name" value="Trimeric LpxA-like enzymes"/>
    <property type="match status" value="1"/>
</dbReference>
<evidence type="ECO:0000313" key="8">
    <source>
        <dbReference type="Proteomes" id="UP000184364"/>
    </source>
</evidence>
<evidence type="ECO:0000256" key="5">
    <source>
        <dbReference type="ARBA" id="ARBA00023315"/>
    </source>
</evidence>
<dbReference type="InterPro" id="IPR001451">
    <property type="entry name" value="Hexapep"/>
</dbReference>
<dbReference type="Proteomes" id="UP000184364">
    <property type="component" value="Unassembled WGS sequence"/>
</dbReference>
<evidence type="ECO:0000256" key="4">
    <source>
        <dbReference type="ARBA" id="ARBA00022737"/>
    </source>
</evidence>
<comment type="similarity">
    <text evidence="1">In the C-terminal section; belongs to the transferase hexapeptide repeat family.</text>
</comment>
<proteinExistence type="inferred from homology"/>
<evidence type="ECO:0000256" key="2">
    <source>
        <dbReference type="ARBA" id="ARBA00007947"/>
    </source>
</evidence>
<dbReference type="PANTHER" id="PTHR43584">
    <property type="entry name" value="NUCLEOTIDYL TRANSFERASE"/>
    <property type="match status" value="1"/>
</dbReference>
<name>A0A1M6VI62_9FLAO</name>
<dbReference type="Gene3D" id="2.160.10.10">
    <property type="entry name" value="Hexapeptide repeat proteins"/>
    <property type="match status" value="1"/>
</dbReference>
<organism evidence="7 8">
    <name type="scientific">Chryseobacterium polytrichastri</name>
    <dbReference type="NCBI Taxonomy" id="1302687"/>
    <lineage>
        <taxon>Bacteria</taxon>
        <taxon>Pseudomonadati</taxon>
        <taxon>Bacteroidota</taxon>
        <taxon>Flavobacteriia</taxon>
        <taxon>Flavobacteriales</taxon>
        <taxon>Weeksellaceae</taxon>
        <taxon>Chryseobacterium group</taxon>
        <taxon>Chryseobacterium</taxon>
    </lineage>
</organism>
<comment type="similarity">
    <text evidence="2">In the N-terminal section; belongs to the N-acetylglucosamine-1-phosphate uridyltransferase family.</text>
</comment>